<feature type="transmembrane region" description="Helical" evidence="1">
    <location>
        <begin position="12"/>
        <end position="35"/>
    </location>
</feature>
<gene>
    <name evidence="3" type="ORF">UFOPK1572_00485</name>
    <name evidence="4" type="ORF">UFOPK1704_00122</name>
    <name evidence="5" type="ORF">UFOPK2169_01330</name>
</gene>
<accession>A0A6J6DKC0</accession>
<reference evidence="4" key="1">
    <citation type="submission" date="2020-05" db="EMBL/GenBank/DDBJ databases">
        <authorList>
            <person name="Chiriac C."/>
            <person name="Salcher M."/>
            <person name="Ghai R."/>
            <person name="Kavagutti S V."/>
        </authorList>
    </citation>
    <scope>NUCLEOTIDE SEQUENCE</scope>
</reference>
<feature type="transmembrane region" description="Helical" evidence="1">
    <location>
        <begin position="213"/>
        <end position="233"/>
    </location>
</feature>
<dbReference type="InterPro" id="IPR052710">
    <property type="entry name" value="CAAX_protease"/>
</dbReference>
<dbReference type="Pfam" id="PF02517">
    <property type="entry name" value="Rce1-like"/>
    <property type="match status" value="1"/>
</dbReference>
<dbReference type="GO" id="GO:0004175">
    <property type="term" value="F:endopeptidase activity"/>
    <property type="evidence" value="ECO:0007669"/>
    <property type="project" value="UniProtKB-ARBA"/>
</dbReference>
<feature type="transmembrane region" description="Helical" evidence="1">
    <location>
        <begin position="88"/>
        <end position="110"/>
    </location>
</feature>
<keyword evidence="1" id="KW-0812">Transmembrane</keyword>
<evidence type="ECO:0000256" key="1">
    <source>
        <dbReference type="SAM" id="Phobius"/>
    </source>
</evidence>
<evidence type="ECO:0000313" key="3">
    <source>
        <dbReference type="EMBL" id="CAB4555931.1"/>
    </source>
</evidence>
<dbReference type="AlphaFoldDB" id="A0A6J6DKC0"/>
<dbReference type="EMBL" id="CAEZTQ010000012">
    <property type="protein sequence ID" value="CAB4564521.1"/>
    <property type="molecule type" value="Genomic_DNA"/>
</dbReference>
<evidence type="ECO:0000259" key="2">
    <source>
        <dbReference type="Pfam" id="PF02517"/>
    </source>
</evidence>
<keyword evidence="1" id="KW-1133">Transmembrane helix</keyword>
<feature type="domain" description="CAAX prenyl protease 2/Lysostaphin resistance protein A-like" evidence="2">
    <location>
        <begin position="137"/>
        <end position="225"/>
    </location>
</feature>
<dbReference type="PANTHER" id="PTHR36435">
    <property type="entry name" value="SLR1288 PROTEIN"/>
    <property type="match status" value="1"/>
</dbReference>
<dbReference type="PANTHER" id="PTHR36435:SF1">
    <property type="entry name" value="CAAX AMINO TERMINAL PROTEASE FAMILY PROTEIN"/>
    <property type="match status" value="1"/>
</dbReference>
<evidence type="ECO:0000313" key="4">
    <source>
        <dbReference type="EMBL" id="CAB4564521.1"/>
    </source>
</evidence>
<feature type="transmembrane region" description="Helical" evidence="1">
    <location>
        <begin position="130"/>
        <end position="153"/>
    </location>
</feature>
<feature type="transmembrane region" description="Helical" evidence="1">
    <location>
        <begin position="173"/>
        <end position="206"/>
    </location>
</feature>
<name>A0A6J6DKC0_9ZZZZ</name>
<dbReference type="InterPro" id="IPR003675">
    <property type="entry name" value="Rce1/LyrA-like_dom"/>
</dbReference>
<organism evidence="4">
    <name type="scientific">freshwater metagenome</name>
    <dbReference type="NCBI Taxonomy" id="449393"/>
    <lineage>
        <taxon>unclassified sequences</taxon>
        <taxon>metagenomes</taxon>
        <taxon>ecological metagenomes</taxon>
    </lineage>
</organism>
<dbReference type="GO" id="GO:0080120">
    <property type="term" value="P:CAAX-box protein maturation"/>
    <property type="evidence" value="ECO:0007669"/>
    <property type="project" value="UniProtKB-ARBA"/>
</dbReference>
<feature type="transmembrane region" description="Helical" evidence="1">
    <location>
        <begin position="47"/>
        <end position="68"/>
    </location>
</feature>
<sequence>MPTTPESRSEGFHALGVWVLVYVGASFASLVVLSVTGQQSGQDIPMWVLAMNVLAMWSVYLYFLPRFLPFSDTPIHREFASWFSMRDVWWGIPLGVGSQLILMNLVNWPLAQLFPEQFSPERISERAEDIASMAPGWWAVLLVLVVVVGAPVVEEIVYRGSLQTRLVSSFGASIGIVLTALLFALIHLAPVEIPGLFVFALVLGIARHKTGALGLPIVTHLAFNATGLSLVMLV</sequence>
<protein>
    <submittedName>
        <fullName evidence="4">Unannotated protein</fullName>
    </submittedName>
</protein>
<dbReference type="EMBL" id="CAEZTC010000044">
    <property type="protein sequence ID" value="CAB4555931.1"/>
    <property type="molecule type" value="Genomic_DNA"/>
</dbReference>
<evidence type="ECO:0000313" key="5">
    <source>
        <dbReference type="EMBL" id="CAB4659877.1"/>
    </source>
</evidence>
<dbReference type="EMBL" id="CAEZWE010000062">
    <property type="protein sequence ID" value="CAB4659877.1"/>
    <property type="molecule type" value="Genomic_DNA"/>
</dbReference>
<keyword evidence="1" id="KW-0472">Membrane</keyword>
<proteinExistence type="predicted"/>